<dbReference type="InterPro" id="IPR055936">
    <property type="entry name" value="DUF7514"/>
</dbReference>
<protein>
    <recommendedName>
        <fullName evidence="2">DUF7514 domain-containing protein</fullName>
    </recommendedName>
</protein>
<accession>A0A6A6P2H8</accession>
<feature type="region of interest" description="Disordered" evidence="1">
    <location>
        <begin position="148"/>
        <end position="168"/>
    </location>
</feature>
<name>A0A6A6P2H8_9PEZI</name>
<feature type="region of interest" description="Disordered" evidence="1">
    <location>
        <begin position="184"/>
        <end position="257"/>
    </location>
</feature>
<gene>
    <name evidence="3" type="ORF">BDY21DRAFT_284474</name>
</gene>
<dbReference type="EMBL" id="MU001678">
    <property type="protein sequence ID" value="KAF2458225.1"/>
    <property type="molecule type" value="Genomic_DNA"/>
</dbReference>
<feature type="compositionally biased region" description="Basic and acidic residues" evidence="1">
    <location>
        <begin position="217"/>
        <end position="232"/>
    </location>
</feature>
<sequence>MEDQDAQTREAMDYWGYMFEENKCGTKKLNQLLSGIWDHISKNIDPAEYQDVNPTQLAAFYRAVGGDYDALFVETPPTSIAFIYKSIGCLHSLQPAPDDDGYGAPQIPALKKKGYITWQTIQLLLGPEEHVPFLQNAVDKFDIIDPETNRPFPKLLPREAFPDHPDPSMIEWYEDVANKLRAEAEQQGNERRNRTNVGTTSPTAEAPNGGSAHHRRNSSEESKDGSADERTGAAEYFRNPLYRNREGRPTVVHRYSK</sequence>
<dbReference type="PANTHER" id="PTHR39611">
    <property type="entry name" value="HYDROXYPROLINE-RICH GLYCOPROTEIN DZ-HRGP-RELATED"/>
    <property type="match status" value="1"/>
</dbReference>
<evidence type="ECO:0000313" key="4">
    <source>
        <dbReference type="Proteomes" id="UP000799766"/>
    </source>
</evidence>
<organism evidence="3 4">
    <name type="scientific">Lineolata rhizophorae</name>
    <dbReference type="NCBI Taxonomy" id="578093"/>
    <lineage>
        <taxon>Eukaryota</taxon>
        <taxon>Fungi</taxon>
        <taxon>Dikarya</taxon>
        <taxon>Ascomycota</taxon>
        <taxon>Pezizomycotina</taxon>
        <taxon>Dothideomycetes</taxon>
        <taxon>Dothideomycetes incertae sedis</taxon>
        <taxon>Lineolatales</taxon>
        <taxon>Lineolataceae</taxon>
        <taxon>Lineolata</taxon>
    </lineage>
</organism>
<evidence type="ECO:0000259" key="2">
    <source>
        <dbReference type="Pfam" id="PF24355"/>
    </source>
</evidence>
<dbReference type="PANTHER" id="PTHR39611:SF2">
    <property type="entry name" value="HYDROXYPROLINE-RICH GLYCOPROTEIN DZ-HRGP"/>
    <property type="match status" value="1"/>
</dbReference>
<dbReference type="OrthoDB" id="5420895at2759"/>
<evidence type="ECO:0000256" key="1">
    <source>
        <dbReference type="SAM" id="MobiDB-lite"/>
    </source>
</evidence>
<feature type="compositionally biased region" description="Basic and acidic residues" evidence="1">
    <location>
        <begin position="156"/>
        <end position="166"/>
    </location>
</feature>
<dbReference type="Pfam" id="PF24355">
    <property type="entry name" value="DUF7514"/>
    <property type="match status" value="1"/>
</dbReference>
<proteinExistence type="predicted"/>
<dbReference type="Proteomes" id="UP000799766">
    <property type="component" value="Unassembled WGS sequence"/>
</dbReference>
<dbReference type="AlphaFoldDB" id="A0A6A6P2H8"/>
<evidence type="ECO:0000313" key="3">
    <source>
        <dbReference type="EMBL" id="KAF2458225.1"/>
    </source>
</evidence>
<feature type="compositionally biased region" description="Basic and acidic residues" evidence="1">
    <location>
        <begin position="184"/>
        <end position="193"/>
    </location>
</feature>
<reference evidence="3" key="1">
    <citation type="journal article" date="2020" name="Stud. Mycol.">
        <title>101 Dothideomycetes genomes: a test case for predicting lifestyles and emergence of pathogens.</title>
        <authorList>
            <person name="Haridas S."/>
            <person name="Albert R."/>
            <person name="Binder M."/>
            <person name="Bloem J."/>
            <person name="Labutti K."/>
            <person name="Salamov A."/>
            <person name="Andreopoulos B."/>
            <person name="Baker S."/>
            <person name="Barry K."/>
            <person name="Bills G."/>
            <person name="Bluhm B."/>
            <person name="Cannon C."/>
            <person name="Castanera R."/>
            <person name="Culley D."/>
            <person name="Daum C."/>
            <person name="Ezra D."/>
            <person name="Gonzalez J."/>
            <person name="Henrissat B."/>
            <person name="Kuo A."/>
            <person name="Liang C."/>
            <person name="Lipzen A."/>
            <person name="Lutzoni F."/>
            <person name="Magnuson J."/>
            <person name="Mondo S."/>
            <person name="Nolan M."/>
            <person name="Ohm R."/>
            <person name="Pangilinan J."/>
            <person name="Park H.-J."/>
            <person name="Ramirez L."/>
            <person name="Alfaro M."/>
            <person name="Sun H."/>
            <person name="Tritt A."/>
            <person name="Yoshinaga Y."/>
            <person name="Zwiers L.-H."/>
            <person name="Turgeon B."/>
            <person name="Goodwin S."/>
            <person name="Spatafora J."/>
            <person name="Crous P."/>
            <person name="Grigoriev I."/>
        </authorList>
    </citation>
    <scope>NUCLEOTIDE SEQUENCE</scope>
    <source>
        <strain evidence="3">ATCC 16933</strain>
    </source>
</reference>
<keyword evidence="4" id="KW-1185">Reference proteome</keyword>
<feature type="non-terminal residue" evidence="3">
    <location>
        <position position="257"/>
    </location>
</feature>
<feature type="domain" description="DUF7514" evidence="2">
    <location>
        <begin position="16"/>
        <end position="176"/>
    </location>
</feature>